<evidence type="ECO:0000313" key="2">
    <source>
        <dbReference type="Proteomes" id="UP001062846"/>
    </source>
</evidence>
<gene>
    <name evidence="1" type="ORF">RHMOL_Rhmol09G0091500</name>
</gene>
<comment type="caution">
    <text evidence="1">The sequence shown here is derived from an EMBL/GenBank/DDBJ whole genome shotgun (WGS) entry which is preliminary data.</text>
</comment>
<organism evidence="1 2">
    <name type="scientific">Rhododendron molle</name>
    <name type="common">Chinese azalea</name>
    <name type="synonym">Azalea mollis</name>
    <dbReference type="NCBI Taxonomy" id="49168"/>
    <lineage>
        <taxon>Eukaryota</taxon>
        <taxon>Viridiplantae</taxon>
        <taxon>Streptophyta</taxon>
        <taxon>Embryophyta</taxon>
        <taxon>Tracheophyta</taxon>
        <taxon>Spermatophyta</taxon>
        <taxon>Magnoliopsida</taxon>
        <taxon>eudicotyledons</taxon>
        <taxon>Gunneridae</taxon>
        <taxon>Pentapetalae</taxon>
        <taxon>asterids</taxon>
        <taxon>Ericales</taxon>
        <taxon>Ericaceae</taxon>
        <taxon>Ericoideae</taxon>
        <taxon>Rhodoreae</taxon>
        <taxon>Rhododendron</taxon>
    </lineage>
</organism>
<reference evidence="1" key="1">
    <citation type="submission" date="2022-02" db="EMBL/GenBank/DDBJ databases">
        <title>Plant Genome Project.</title>
        <authorList>
            <person name="Zhang R.-G."/>
        </authorList>
    </citation>
    <scope>NUCLEOTIDE SEQUENCE</scope>
    <source>
        <strain evidence="1">AT1</strain>
    </source>
</reference>
<dbReference type="EMBL" id="CM046396">
    <property type="protein sequence ID" value="KAI8538299.1"/>
    <property type="molecule type" value="Genomic_DNA"/>
</dbReference>
<sequence length="106" mass="11621">MLSTPSKANSQRGLEAESRFRFEAKAKTSTSAQSGCDVEPVVDKKVAVLYERGQVCPHAHFFNGEPKEYENLCQEYSILGDMVVSQVAAAKLRIEPSIGLSISPFL</sequence>
<dbReference type="Proteomes" id="UP001062846">
    <property type="component" value="Chromosome 9"/>
</dbReference>
<keyword evidence="2" id="KW-1185">Reference proteome</keyword>
<evidence type="ECO:0000313" key="1">
    <source>
        <dbReference type="EMBL" id="KAI8538299.1"/>
    </source>
</evidence>
<name>A0ACC0MCJ6_RHOML</name>
<proteinExistence type="predicted"/>
<protein>
    <submittedName>
        <fullName evidence="1">Uncharacterized protein</fullName>
    </submittedName>
</protein>
<accession>A0ACC0MCJ6</accession>